<accession>A0A7V2F620</accession>
<sequence length="270" mass="29251">MLSFLGTSLGPRVAKTNVPDSLQWESLASFVQAQALAVDPQGRLYVADAGRHVVVRLSPEGQIEAIIGGPGSAPGQFDTPVALYVGAGLRLWVAEAGNHRLQRLTWQGTPLEVIPLPEGVMPTGVCAQGRQVWVLDAQGAALWQRLSDGRWQKMAQGMHQPIALAPGSGGRLFVADAGQNKVLAYDALGVVERLWIETLPAKPQALTALGDTLWMVLDHRLYRHVPTMGLEIWGTAMPHVVGLAVHQGIVYVLTPTRLYQGRQFKTPGRR</sequence>
<gene>
    <name evidence="3" type="ORF">ENO59_06150</name>
</gene>
<evidence type="ECO:0000256" key="2">
    <source>
        <dbReference type="PROSITE-ProRule" id="PRU00504"/>
    </source>
</evidence>
<dbReference type="InterPro" id="IPR050952">
    <property type="entry name" value="TRIM-NHL_E3_ligases"/>
</dbReference>
<reference evidence="3" key="1">
    <citation type="journal article" date="2020" name="mSystems">
        <title>Genome- and Community-Level Interaction Insights into Carbon Utilization and Element Cycling Functions of Hydrothermarchaeota in Hydrothermal Sediment.</title>
        <authorList>
            <person name="Zhou Z."/>
            <person name="Liu Y."/>
            <person name="Xu W."/>
            <person name="Pan J."/>
            <person name="Luo Z.H."/>
            <person name="Li M."/>
        </authorList>
    </citation>
    <scope>NUCLEOTIDE SEQUENCE [LARGE SCALE GENOMIC DNA]</scope>
    <source>
        <strain evidence="3">SpSt-143</strain>
    </source>
</reference>
<evidence type="ECO:0000256" key="1">
    <source>
        <dbReference type="ARBA" id="ARBA00022737"/>
    </source>
</evidence>
<feature type="repeat" description="NHL" evidence="2">
    <location>
        <begin position="30"/>
        <end position="60"/>
    </location>
</feature>
<dbReference type="PANTHER" id="PTHR24104">
    <property type="entry name" value="E3 UBIQUITIN-PROTEIN LIGASE NHLRC1-RELATED"/>
    <property type="match status" value="1"/>
</dbReference>
<dbReference type="PANTHER" id="PTHR24104:SF25">
    <property type="entry name" value="PROTEIN LIN-41"/>
    <property type="match status" value="1"/>
</dbReference>
<protein>
    <recommendedName>
        <fullName evidence="4">NHL repeat containing protein</fullName>
    </recommendedName>
</protein>
<evidence type="ECO:0008006" key="4">
    <source>
        <dbReference type="Google" id="ProtNLM"/>
    </source>
</evidence>
<dbReference type="InterPro" id="IPR011042">
    <property type="entry name" value="6-blade_b-propeller_TolB-like"/>
</dbReference>
<dbReference type="SUPFAM" id="SSF101898">
    <property type="entry name" value="NHL repeat"/>
    <property type="match status" value="1"/>
</dbReference>
<comment type="caution">
    <text evidence="3">The sequence shown here is derived from an EMBL/GenBank/DDBJ whole genome shotgun (WGS) entry which is preliminary data.</text>
</comment>
<name>A0A7V2F620_RHOMR</name>
<keyword evidence="1" id="KW-0677">Repeat</keyword>
<dbReference type="InterPro" id="IPR001258">
    <property type="entry name" value="NHL_repeat"/>
</dbReference>
<evidence type="ECO:0000313" key="3">
    <source>
        <dbReference type="EMBL" id="HER96084.1"/>
    </source>
</evidence>
<dbReference type="EMBL" id="DSGB01000005">
    <property type="protein sequence ID" value="HER96084.1"/>
    <property type="molecule type" value="Genomic_DNA"/>
</dbReference>
<proteinExistence type="predicted"/>
<dbReference type="GO" id="GO:0008270">
    <property type="term" value="F:zinc ion binding"/>
    <property type="evidence" value="ECO:0007669"/>
    <property type="project" value="UniProtKB-KW"/>
</dbReference>
<dbReference type="Gene3D" id="2.120.10.30">
    <property type="entry name" value="TolB, C-terminal domain"/>
    <property type="match status" value="1"/>
</dbReference>
<dbReference type="PROSITE" id="PS51125">
    <property type="entry name" value="NHL"/>
    <property type="match status" value="1"/>
</dbReference>
<dbReference type="CDD" id="cd05819">
    <property type="entry name" value="NHL"/>
    <property type="match status" value="1"/>
</dbReference>
<organism evidence="3">
    <name type="scientific">Rhodothermus marinus</name>
    <name type="common">Rhodothermus obamensis</name>
    <dbReference type="NCBI Taxonomy" id="29549"/>
    <lineage>
        <taxon>Bacteria</taxon>
        <taxon>Pseudomonadati</taxon>
        <taxon>Rhodothermota</taxon>
        <taxon>Rhodothermia</taxon>
        <taxon>Rhodothermales</taxon>
        <taxon>Rhodothermaceae</taxon>
        <taxon>Rhodothermus</taxon>
    </lineage>
</organism>
<dbReference type="AlphaFoldDB" id="A0A7V2F620"/>